<organism evidence="3 4">
    <name type="scientific">Clavibacter nebraskensis</name>
    <dbReference type="NCBI Taxonomy" id="31963"/>
    <lineage>
        <taxon>Bacteria</taxon>
        <taxon>Bacillati</taxon>
        <taxon>Actinomycetota</taxon>
        <taxon>Actinomycetes</taxon>
        <taxon>Micrococcales</taxon>
        <taxon>Microbacteriaceae</taxon>
        <taxon>Clavibacter</taxon>
    </lineage>
</organism>
<accession>A0A399QMW5</accession>
<gene>
    <name evidence="3" type="ORF">DZF97_01865</name>
</gene>
<dbReference type="Proteomes" id="UP000265361">
    <property type="component" value="Unassembled WGS sequence"/>
</dbReference>
<feature type="domain" description="HTH cro/C1-type" evidence="2">
    <location>
        <begin position="42"/>
        <end position="95"/>
    </location>
</feature>
<evidence type="ECO:0000313" key="3">
    <source>
        <dbReference type="EMBL" id="RIJ18577.1"/>
    </source>
</evidence>
<proteinExistence type="predicted"/>
<dbReference type="InterPro" id="IPR001387">
    <property type="entry name" value="Cro/C1-type_HTH"/>
</dbReference>
<feature type="compositionally biased region" description="Basic and acidic residues" evidence="1">
    <location>
        <begin position="182"/>
        <end position="191"/>
    </location>
</feature>
<dbReference type="AlphaFoldDB" id="A0A399QMW5"/>
<dbReference type="CDD" id="cd00093">
    <property type="entry name" value="HTH_XRE"/>
    <property type="match status" value="1"/>
</dbReference>
<dbReference type="GO" id="GO:0003677">
    <property type="term" value="F:DNA binding"/>
    <property type="evidence" value="ECO:0007669"/>
    <property type="project" value="InterPro"/>
</dbReference>
<feature type="compositionally biased region" description="Low complexity" evidence="1">
    <location>
        <begin position="164"/>
        <end position="175"/>
    </location>
</feature>
<evidence type="ECO:0000313" key="4">
    <source>
        <dbReference type="Proteomes" id="UP000265361"/>
    </source>
</evidence>
<dbReference type="InterPro" id="IPR010982">
    <property type="entry name" value="Lambda_DNA-bd_dom_sf"/>
</dbReference>
<reference evidence="3 4" key="1">
    <citation type="submission" date="2018-08" db="EMBL/GenBank/DDBJ databases">
        <title>Genome Sequence of Clavibacter michiganensis Subspecies type strains, and the Atypical Peach-Colored Strains Isolated from Tomato.</title>
        <authorList>
            <person name="Osdaghi E."/>
            <person name="Portier P."/>
            <person name="Briand M."/>
            <person name="Jacques M.-A."/>
        </authorList>
    </citation>
    <scope>NUCLEOTIDE SEQUENCE [LARGE SCALE GENOMIC DNA]</scope>
    <source>
        <strain evidence="3 4">CFBP 7577</strain>
    </source>
</reference>
<name>A0A399QMW5_9MICO</name>
<comment type="caution">
    <text evidence="3">The sequence shown here is derived from an EMBL/GenBank/DDBJ whole genome shotgun (WGS) entry which is preliminary data.</text>
</comment>
<dbReference type="SUPFAM" id="SSF47413">
    <property type="entry name" value="lambda repressor-like DNA-binding domains"/>
    <property type="match status" value="1"/>
</dbReference>
<dbReference type="EMBL" id="QWED01000022">
    <property type="protein sequence ID" value="RIJ18577.1"/>
    <property type="molecule type" value="Genomic_DNA"/>
</dbReference>
<dbReference type="SMART" id="SM00530">
    <property type="entry name" value="HTH_XRE"/>
    <property type="match status" value="1"/>
</dbReference>
<dbReference type="Pfam" id="PF13560">
    <property type="entry name" value="HTH_31"/>
    <property type="match status" value="1"/>
</dbReference>
<dbReference type="PROSITE" id="PS50943">
    <property type="entry name" value="HTH_CROC1"/>
    <property type="match status" value="1"/>
</dbReference>
<feature type="region of interest" description="Disordered" evidence="1">
    <location>
        <begin position="160"/>
        <end position="191"/>
    </location>
</feature>
<evidence type="ECO:0000259" key="2">
    <source>
        <dbReference type="PROSITE" id="PS50943"/>
    </source>
</evidence>
<evidence type="ECO:0000256" key="1">
    <source>
        <dbReference type="SAM" id="MobiDB-lite"/>
    </source>
</evidence>
<sequence>MRHDADVTWTFHLARVTWALHHEVRGASMRASWSADLGRIARQRRLDLGWSQEELAAKAEVTRQWLTRFETGKGDPTLSKVLRVLRALKLHVDVAAEERVAVTRPRMTIPVYKPASVDTSHLAAALEQFALVASRVKKPDEKALAAALVAMQDTMAGAMERLSRSQQQMRGQGQLPSRSRSARGEDHEEAK</sequence>
<dbReference type="Gene3D" id="1.10.260.40">
    <property type="entry name" value="lambda repressor-like DNA-binding domains"/>
    <property type="match status" value="1"/>
</dbReference>
<protein>
    <submittedName>
        <fullName evidence="3">XRE family transcriptional regulator</fullName>
    </submittedName>
</protein>